<dbReference type="Proteomes" id="UP001497045">
    <property type="component" value="Unassembled WGS sequence"/>
</dbReference>
<comment type="caution">
    <text evidence="3">The sequence shown here is derived from an EMBL/GenBank/DDBJ whole genome shotgun (WGS) entry which is preliminary data.</text>
</comment>
<organism evidence="3 4">
    <name type="scientific">Aurantiacibacter gilvus</name>
    <dbReference type="NCBI Taxonomy" id="3139141"/>
    <lineage>
        <taxon>Bacteria</taxon>
        <taxon>Pseudomonadati</taxon>
        <taxon>Pseudomonadota</taxon>
        <taxon>Alphaproteobacteria</taxon>
        <taxon>Sphingomonadales</taxon>
        <taxon>Erythrobacteraceae</taxon>
        <taxon>Aurantiacibacter</taxon>
    </lineage>
</organism>
<evidence type="ECO:0000256" key="1">
    <source>
        <dbReference type="SAM" id="MobiDB-lite"/>
    </source>
</evidence>
<dbReference type="PROSITE" id="PS51257">
    <property type="entry name" value="PROKAR_LIPOPROTEIN"/>
    <property type="match status" value="1"/>
</dbReference>
<accession>A0ABU9II54</accession>
<evidence type="ECO:0000313" key="3">
    <source>
        <dbReference type="EMBL" id="MEL1251875.1"/>
    </source>
</evidence>
<keyword evidence="4" id="KW-1185">Reference proteome</keyword>
<feature type="signal peptide" evidence="2">
    <location>
        <begin position="1"/>
        <end position="19"/>
    </location>
</feature>
<dbReference type="RefSeq" id="WP_341674417.1">
    <property type="nucleotide sequence ID" value="NZ_JBBYHV010000002.1"/>
</dbReference>
<feature type="compositionally biased region" description="Acidic residues" evidence="1">
    <location>
        <begin position="67"/>
        <end position="83"/>
    </location>
</feature>
<feature type="region of interest" description="Disordered" evidence="1">
    <location>
        <begin position="63"/>
        <end position="83"/>
    </location>
</feature>
<dbReference type="EMBL" id="JBBYHV010000002">
    <property type="protein sequence ID" value="MEL1251875.1"/>
    <property type="molecule type" value="Genomic_DNA"/>
</dbReference>
<reference evidence="3 4" key="1">
    <citation type="submission" date="2024-04" db="EMBL/GenBank/DDBJ databases">
        <title>Aurantiacibacter sp. DGU6 16S ribosomal RNA gene Genome sequencing and assembly.</title>
        <authorList>
            <person name="Park S."/>
        </authorList>
    </citation>
    <scope>NUCLEOTIDE SEQUENCE [LARGE SCALE GENOMIC DNA]</scope>
    <source>
        <strain evidence="3 4">DGU6</strain>
    </source>
</reference>
<feature type="region of interest" description="Disordered" evidence="1">
    <location>
        <begin position="28"/>
        <end position="49"/>
    </location>
</feature>
<name>A0ABU9II54_9SPHN</name>
<evidence type="ECO:0000256" key="2">
    <source>
        <dbReference type="SAM" id="SignalP"/>
    </source>
</evidence>
<evidence type="ECO:0008006" key="5">
    <source>
        <dbReference type="Google" id="ProtNLM"/>
    </source>
</evidence>
<proteinExistence type="predicted"/>
<protein>
    <recommendedName>
        <fullName evidence="5">Secreted protein</fullName>
    </recommendedName>
</protein>
<feature type="chain" id="PRO_5046198779" description="Secreted protein" evidence="2">
    <location>
        <begin position="20"/>
        <end position="83"/>
    </location>
</feature>
<keyword evidence="2" id="KW-0732">Signal</keyword>
<evidence type="ECO:0000313" key="4">
    <source>
        <dbReference type="Proteomes" id="UP001497045"/>
    </source>
</evidence>
<gene>
    <name evidence="3" type="ORF">AAEO60_14450</name>
</gene>
<sequence length="83" mass="8726">MKKFAIIAVAGTLALGLSACDVDQTEEGEMPEVDVEGGNLPEYDVEGPEVDVDTEEVTVDVPTVDVDMPDDAEGEPVTESDGE</sequence>